<evidence type="ECO:0000313" key="2">
    <source>
        <dbReference type="Proteomes" id="UP001465976"/>
    </source>
</evidence>
<proteinExistence type="predicted"/>
<dbReference type="EMBL" id="JBAHYK010000038">
    <property type="protein sequence ID" value="KAL0580155.1"/>
    <property type="molecule type" value="Genomic_DNA"/>
</dbReference>
<evidence type="ECO:0000313" key="1">
    <source>
        <dbReference type="EMBL" id="KAL0580155.1"/>
    </source>
</evidence>
<gene>
    <name evidence="1" type="ORF">V5O48_001865</name>
</gene>
<accession>A0ABR3FYF6</accession>
<reference evidence="1 2" key="1">
    <citation type="submission" date="2024-02" db="EMBL/GenBank/DDBJ databases">
        <title>A draft genome for the cacao thread blight pathogen Marasmius crinis-equi.</title>
        <authorList>
            <person name="Cohen S.P."/>
            <person name="Baruah I.K."/>
            <person name="Amoako-Attah I."/>
            <person name="Bukari Y."/>
            <person name="Meinhardt L.W."/>
            <person name="Bailey B.A."/>
        </authorList>
    </citation>
    <scope>NUCLEOTIDE SEQUENCE [LARGE SCALE GENOMIC DNA]</scope>
    <source>
        <strain evidence="1 2">GH-76</strain>
    </source>
</reference>
<comment type="caution">
    <text evidence="1">The sequence shown here is derived from an EMBL/GenBank/DDBJ whole genome shotgun (WGS) entry which is preliminary data.</text>
</comment>
<name>A0ABR3FYF6_9AGAR</name>
<dbReference type="Proteomes" id="UP001465976">
    <property type="component" value="Unassembled WGS sequence"/>
</dbReference>
<sequence>MHPRAADISARYTGVDNLTPYHEVAQDLGNARDFVEDCVVRAYGEAATLQTLGMGDFSLIRRGSYRAQNDGVFVSGNIVTAMCVHVEVPCDWPSAGSWPFQVKLNPSMVEELKEYMISLLIMQDGVPWVSRIERGW</sequence>
<keyword evidence="2" id="KW-1185">Reference proteome</keyword>
<organism evidence="1 2">
    <name type="scientific">Marasmius crinis-equi</name>
    <dbReference type="NCBI Taxonomy" id="585013"/>
    <lineage>
        <taxon>Eukaryota</taxon>
        <taxon>Fungi</taxon>
        <taxon>Dikarya</taxon>
        <taxon>Basidiomycota</taxon>
        <taxon>Agaricomycotina</taxon>
        <taxon>Agaricomycetes</taxon>
        <taxon>Agaricomycetidae</taxon>
        <taxon>Agaricales</taxon>
        <taxon>Marasmiineae</taxon>
        <taxon>Marasmiaceae</taxon>
        <taxon>Marasmius</taxon>
    </lineage>
</organism>
<protein>
    <submittedName>
        <fullName evidence="1">Uncharacterized protein</fullName>
    </submittedName>
</protein>